<feature type="transmembrane region" description="Helical" evidence="2">
    <location>
        <begin position="34"/>
        <end position="50"/>
    </location>
</feature>
<protein>
    <submittedName>
        <fullName evidence="3">Uncharacterized protein</fullName>
    </submittedName>
</protein>
<feature type="compositionally biased region" description="Basic and acidic residues" evidence="1">
    <location>
        <begin position="296"/>
        <end position="310"/>
    </location>
</feature>
<comment type="caution">
    <text evidence="3">The sequence shown here is derived from an EMBL/GenBank/DDBJ whole genome shotgun (WGS) entry which is preliminary data.</text>
</comment>
<feature type="compositionally biased region" description="Polar residues" evidence="1">
    <location>
        <begin position="247"/>
        <end position="280"/>
    </location>
</feature>
<feature type="region of interest" description="Disordered" evidence="1">
    <location>
        <begin position="204"/>
        <end position="323"/>
    </location>
</feature>
<evidence type="ECO:0000313" key="3">
    <source>
        <dbReference type="EMBL" id="KAJ2850208.1"/>
    </source>
</evidence>
<feature type="compositionally biased region" description="Basic and acidic residues" evidence="1">
    <location>
        <begin position="153"/>
        <end position="165"/>
    </location>
</feature>
<feature type="compositionally biased region" description="Basic and acidic residues" evidence="1">
    <location>
        <begin position="109"/>
        <end position="130"/>
    </location>
</feature>
<keyword evidence="2" id="KW-0472">Membrane</keyword>
<gene>
    <name evidence="3" type="ORF">IWW36_002058</name>
</gene>
<keyword evidence="2" id="KW-1133">Transmembrane helix</keyword>
<dbReference type="Proteomes" id="UP001139887">
    <property type="component" value="Unassembled WGS sequence"/>
</dbReference>
<feature type="region of interest" description="Disordered" evidence="1">
    <location>
        <begin position="109"/>
        <end position="165"/>
    </location>
</feature>
<dbReference type="EMBL" id="JANBUW010000040">
    <property type="protein sequence ID" value="KAJ2850208.1"/>
    <property type="molecule type" value="Genomic_DNA"/>
</dbReference>
<evidence type="ECO:0000313" key="4">
    <source>
        <dbReference type="Proteomes" id="UP001139887"/>
    </source>
</evidence>
<feature type="compositionally biased region" description="Polar residues" evidence="1">
    <location>
        <begin position="226"/>
        <end position="236"/>
    </location>
</feature>
<dbReference type="OrthoDB" id="5550032at2759"/>
<evidence type="ECO:0000256" key="1">
    <source>
        <dbReference type="SAM" id="MobiDB-lite"/>
    </source>
</evidence>
<dbReference type="AlphaFoldDB" id="A0A9W8IFJ8"/>
<proteinExistence type="predicted"/>
<keyword evidence="4" id="KW-1185">Reference proteome</keyword>
<sequence length="323" mass="36636">MTDPLRIISFQIDPSKFSETEAMALQKARQRKRLYFWTGLAIGGGMGYFFSRRTNSKMLKGFSIFFTSTFIGSITSNYSLIKSLQELSNEQKYPNIVATMRDMRNEIMRSKGVDPENPEGRRLPKHRPDFKNMPSSVPANARLPHTESGSSDGAKDSYGEYQNESRQEFGNPALNQDYNTMEFGNPALEKGAEQQYEFGNPALDKAKSEKPQIGNANVRQQHRQYSEQQPADTSKGVSWDDIRKNAYRNSGAQTMDSQDTYQQFQDAWNSQNQNHSNSEFMNDDSGYDSSTPNADDFPRSREDFEDDWKRSRGGSGSGVPSFS</sequence>
<organism evidence="3 4">
    <name type="scientific">Coemansia brasiliensis</name>
    <dbReference type="NCBI Taxonomy" id="2650707"/>
    <lineage>
        <taxon>Eukaryota</taxon>
        <taxon>Fungi</taxon>
        <taxon>Fungi incertae sedis</taxon>
        <taxon>Zoopagomycota</taxon>
        <taxon>Kickxellomycotina</taxon>
        <taxon>Kickxellomycetes</taxon>
        <taxon>Kickxellales</taxon>
        <taxon>Kickxellaceae</taxon>
        <taxon>Coemansia</taxon>
    </lineage>
</organism>
<evidence type="ECO:0000256" key="2">
    <source>
        <dbReference type="SAM" id="Phobius"/>
    </source>
</evidence>
<reference evidence="3" key="1">
    <citation type="submission" date="2022-07" db="EMBL/GenBank/DDBJ databases">
        <title>Phylogenomic reconstructions and comparative analyses of Kickxellomycotina fungi.</title>
        <authorList>
            <person name="Reynolds N.K."/>
            <person name="Stajich J.E."/>
            <person name="Barry K."/>
            <person name="Grigoriev I.V."/>
            <person name="Crous P."/>
            <person name="Smith M.E."/>
        </authorList>
    </citation>
    <scope>NUCLEOTIDE SEQUENCE</scope>
    <source>
        <strain evidence="3">NRRL 1566</strain>
    </source>
</reference>
<accession>A0A9W8IFJ8</accession>
<name>A0A9W8IFJ8_9FUNG</name>
<keyword evidence="2" id="KW-0812">Transmembrane</keyword>